<accession>A0A1F4U5D2</accession>
<protein>
    <submittedName>
        <fullName evidence="3">Uncharacterized protein</fullName>
    </submittedName>
</protein>
<evidence type="ECO:0000256" key="1">
    <source>
        <dbReference type="SAM" id="MobiDB-lite"/>
    </source>
</evidence>
<keyword evidence="2" id="KW-1133">Transmembrane helix</keyword>
<dbReference type="AlphaFoldDB" id="A0A1F4U5D2"/>
<feature type="transmembrane region" description="Helical" evidence="2">
    <location>
        <begin position="44"/>
        <end position="62"/>
    </location>
</feature>
<comment type="caution">
    <text evidence="3">The sequence shown here is derived from an EMBL/GenBank/DDBJ whole genome shotgun (WGS) entry which is preliminary data.</text>
</comment>
<keyword evidence="2" id="KW-0812">Transmembrane</keyword>
<sequence length="183" mass="21368">MRQRLALAGFIGFLFFLVALFYFVPSNPDIESVLAGKAKSGGTNSLILFSLFAFALATVTYVKSNKRFKRGQDCQREQLYIKIDELILKNRVLEGKNKELKQDREQLFTRANELEERSKQPGDHEKLLHQSILVLKKDIDNLLSQRDRLMESLNLKEAELKKIKEEEKKKEKKKKQRRKNAKN</sequence>
<name>A0A1F4U5D2_UNCSA</name>
<evidence type="ECO:0000256" key="2">
    <source>
        <dbReference type="SAM" id="Phobius"/>
    </source>
</evidence>
<evidence type="ECO:0000313" key="4">
    <source>
        <dbReference type="Proteomes" id="UP000179242"/>
    </source>
</evidence>
<dbReference type="Proteomes" id="UP000179242">
    <property type="component" value="Unassembled WGS sequence"/>
</dbReference>
<proteinExistence type="predicted"/>
<feature type="transmembrane region" description="Helical" evidence="2">
    <location>
        <begin position="5"/>
        <end position="24"/>
    </location>
</feature>
<dbReference type="EMBL" id="MEUJ01000004">
    <property type="protein sequence ID" value="OGC40146.1"/>
    <property type="molecule type" value="Genomic_DNA"/>
</dbReference>
<evidence type="ECO:0000313" key="3">
    <source>
        <dbReference type="EMBL" id="OGC40146.1"/>
    </source>
</evidence>
<gene>
    <name evidence="3" type="ORF">A2438_02530</name>
</gene>
<reference evidence="3 4" key="1">
    <citation type="journal article" date="2016" name="Nat. Commun.">
        <title>Thousands of microbial genomes shed light on interconnected biogeochemical processes in an aquifer system.</title>
        <authorList>
            <person name="Anantharaman K."/>
            <person name="Brown C.T."/>
            <person name="Hug L.A."/>
            <person name="Sharon I."/>
            <person name="Castelle C.J."/>
            <person name="Probst A.J."/>
            <person name="Thomas B.C."/>
            <person name="Singh A."/>
            <person name="Wilkins M.J."/>
            <person name="Karaoz U."/>
            <person name="Brodie E.L."/>
            <person name="Williams K.H."/>
            <person name="Hubbard S.S."/>
            <person name="Banfield J.F."/>
        </authorList>
    </citation>
    <scope>NUCLEOTIDE SEQUENCE [LARGE SCALE GENOMIC DNA]</scope>
</reference>
<organism evidence="3 4">
    <name type="scientific">candidate division WOR-1 bacterium RIFOXYC2_FULL_46_14</name>
    <dbReference type="NCBI Taxonomy" id="1802587"/>
    <lineage>
        <taxon>Bacteria</taxon>
        <taxon>Bacillati</taxon>
        <taxon>Saganbacteria</taxon>
    </lineage>
</organism>
<feature type="region of interest" description="Disordered" evidence="1">
    <location>
        <begin position="163"/>
        <end position="183"/>
    </location>
</feature>
<feature type="compositionally biased region" description="Basic residues" evidence="1">
    <location>
        <begin position="170"/>
        <end position="183"/>
    </location>
</feature>
<keyword evidence="2" id="KW-0472">Membrane</keyword>